<dbReference type="InterPro" id="IPR013630">
    <property type="entry name" value="Methyltransf_Zn-bd_dom_put"/>
</dbReference>
<dbReference type="GO" id="GO:0008168">
    <property type="term" value="F:methyltransferase activity"/>
    <property type="evidence" value="ECO:0007669"/>
    <property type="project" value="UniProtKB-KW"/>
</dbReference>
<accession>A0A6J4HVY8</accession>
<dbReference type="SUPFAM" id="SSF53335">
    <property type="entry name" value="S-adenosyl-L-methionine-dependent methyltransferases"/>
    <property type="match status" value="1"/>
</dbReference>
<feature type="domain" description="C-methyltransferase" evidence="2">
    <location>
        <begin position="253"/>
        <end position="407"/>
    </location>
</feature>
<evidence type="ECO:0000259" key="1">
    <source>
        <dbReference type="Pfam" id="PF08421"/>
    </source>
</evidence>
<dbReference type="PANTHER" id="PTHR43861:SF5">
    <property type="entry name" value="BLL5978 PROTEIN"/>
    <property type="match status" value="1"/>
</dbReference>
<protein>
    <submittedName>
        <fullName evidence="3">SAM-dependent methyltransferase</fullName>
    </submittedName>
</protein>
<proteinExistence type="predicted"/>
<dbReference type="PANTHER" id="PTHR43861">
    <property type="entry name" value="TRANS-ACONITATE 2-METHYLTRANSFERASE-RELATED"/>
    <property type="match status" value="1"/>
</dbReference>
<dbReference type="InterPro" id="IPR029063">
    <property type="entry name" value="SAM-dependent_MTases_sf"/>
</dbReference>
<evidence type="ECO:0000259" key="2">
    <source>
        <dbReference type="Pfam" id="PF08484"/>
    </source>
</evidence>
<gene>
    <name evidence="3" type="ORF">AVDCRST_MAG08-1287</name>
</gene>
<dbReference type="EMBL" id="CADCTG010000121">
    <property type="protein sequence ID" value="CAA9234339.1"/>
    <property type="molecule type" value="Genomic_DNA"/>
</dbReference>
<keyword evidence="3" id="KW-0489">Methyltransferase</keyword>
<dbReference type="Gene3D" id="6.20.50.110">
    <property type="entry name" value="Methyltransferase, zinc-binding domain"/>
    <property type="match status" value="1"/>
</dbReference>
<dbReference type="GO" id="GO:0032259">
    <property type="term" value="P:methylation"/>
    <property type="evidence" value="ECO:0007669"/>
    <property type="project" value="UniProtKB-KW"/>
</dbReference>
<sequence length="419" mass="45875">MIKSAACLPISACRCCGGADLASVFDMGLMPPSDGFSRSAAAPDATYPLEVLMCAGCGLAQLRHTVAPEALFGDDYFYFSSYTQTVLDNARANVEAALARFQPGPDALVVELASNDGYLLKQVAARGHRVLGIDPAPHPVEAARAAGVETIHAFFTEALAAGLEAEGRQASLVFASNVLAHVADTQDFVRGIRRLLRPDGTAIIEAPYLRDLVEHLEFDTIYHEHLCYFSATSLRELFARQGLFLNDVERIAIHGGSLRIFVQKRDAPSERLLGMLREEREAGLDRPDAFKAFAARVSETGQELRDLLRRLRAEGKRVAGYGAAAKGTILLNHFRIGAADLVWIADKNPHKHGLYVPGMKVPIVGTDRIEADAPDYLLILPWNHREEIMRQQADFARRGGRFIIPIPRPRIVGEEGRAA</sequence>
<feature type="domain" description="Methyltransferase putative zinc binding" evidence="1">
    <location>
        <begin position="13"/>
        <end position="72"/>
    </location>
</feature>
<organism evidence="3">
    <name type="scientific">uncultured Acetobacteraceae bacterium</name>
    <dbReference type="NCBI Taxonomy" id="169975"/>
    <lineage>
        <taxon>Bacteria</taxon>
        <taxon>Pseudomonadati</taxon>
        <taxon>Pseudomonadota</taxon>
        <taxon>Alphaproteobacteria</taxon>
        <taxon>Acetobacterales</taxon>
        <taxon>Acetobacteraceae</taxon>
        <taxon>environmental samples</taxon>
    </lineage>
</organism>
<dbReference type="Pfam" id="PF08421">
    <property type="entry name" value="Methyltransf_13"/>
    <property type="match status" value="1"/>
</dbReference>
<dbReference type="AlphaFoldDB" id="A0A6J4HVY8"/>
<dbReference type="Gene3D" id="3.40.50.150">
    <property type="entry name" value="Vaccinia Virus protein VP39"/>
    <property type="match status" value="1"/>
</dbReference>
<evidence type="ECO:0000313" key="3">
    <source>
        <dbReference type="EMBL" id="CAA9234339.1"/>
    </source>
</evidence>
<dbReference type="Gene3D" id="6.10.250.3100">
    <property type="match status" value="1"/>
</dbReference>
<dbReference type="Gene3D" id="3.40.50.720">
    <property type="entry name" value="NAD(P)-binding Rossmann-like Domain"/>
    <property type="match status" value="1"/>
</dbReference>
<dbReference type="InterPro" id="IPR013691">
    <property type="entry name" value="MeTrfase_14"/>
</dbReference>
<dbReference type="Pfam" id="PF08484">
    <property type="entry name" value="Methyltransf_14"/>
    <property type="match status" value="1"/>
</dbReference>
<dbReference type="Pfam" id="PF13489">
    <property type="entry name" value="Methyltransf_23"/>
    <property type="match status" value="1"/>
</dbReference>
<keyword evidence="3" id="KW-0808">Transferase</keyword>
<name>A0A6J4HVY8_9PROT</name>
<reference evidence="3" key="1">
    <citation type="submission" date="2020-02" db="EMBL/GenBank/DDBJ databases">
        <authorList>
            <person name="Meier V. D."/>
        </authorList>
    </citation>
    <scope>NUCLEOTIDE SEQUENCE</scope>
    <source>
        <strain evidence="3">AVDCRST_MAG08</strain>
    </source>
</reference>
<dbReference type="InterPro" id="IPR038576">
    <property type="entry name" value="Methyltransf_Zn-bd_dom_put_sf"/>
</dbReference>
<dbReference type="CDD" id="cd02440">
    <property type="entry name" value="AdoMet_MTases"/>
    <property type="match status" value="1"/>
</dbReference>